<comment type="caution">
    <text evidence="7">The sequence shown here is derived from an EMBL/GenBank/DDBJ whole genome shotgun (WGS) entry which is preliminary data.</text>
</comment>
<evidence type="ECO:0000256" key="1">
    <source>
        <dbReference type="ARBA" id="ARBA00004202"/>
    </source>
</evidence>
<evidence type="ECO:0000313" key="8">
    <source>
        <dbReference type="Proteomes" id="UP001597045"/>
    </source>
</evidence>
<dbReference type="InterPro" id="IPR027417">
    <property type="entry name" value="P-loop_NTPase"/>
</dbReference>
<dbReference type="Pfam" id="PF00005">
    <property type="entry name" value="ABC_tran"/>
    <property type="match status" value="1"/>
</dbReference>
<dbReference type="EMBL" id="JBHTIS010002450">
    <property type="protein sequence ID" value="MFD1049864.1"/>
    <property type="molecule type" value="Genomic_DNA"/>
</dbReference>
<dbReference type="GO" id="GO:0005524">
    <property type="term" value="F:ATP binding"/>
    <property type="evidence" value="ECO:0007669"/>
    <property type="project" value="UniProtKB-KW"/>
</dbReference>
<accession>A0ABW3MJM2</accession>
<sequence length="63" mass="6886">MAAIQVRGLRKRYGDHQAVGGIDLHVDRGEIFALLGPNGAGKTTTVEILEGHRRRDVLGEHVQ</sequence>
<dbReference type="Proteomes" id="UP001597045">
    <property type="component" value="Unassembled WGS sequence"/>
</dbReference>
<organism evidence="7 8">
    <name type="scientific">Kibdelosporangium lantanae</name>
    <dbReference type="NCBI Taxonomy" id="1497396"/>
    <lineage>
        <taxon>Bacteria</taxon>
        <taxon>Bacillati</taxon>
        <taxon>Actinomycetota</taxon>
        <taxon>Actinomycetes</taxon>
        <taxon>Pseudonocardiales</taxon>
        <taxon>Pseudonocardiaceae</taxon>
        <taxon>Kibdelosporangium</taxon>
    </lineage>
</organism>
<keyword evidence="2" id="KW-0813">Transport</keyword>
<evidence type="ECO:0000259" key="6">
    <source>
        <dbReference type="Pfam" id="PF00005"/>
    </source>
</evidence>
<dbReference type="PANTHER" id="PTHR42711:SF16">
    <property type="entry name" value="ABC TRANSPORTER ATP-BINDING PROTEIN"/>
    <property type="match status" value="1"/>
</dbReference>
<evidence type="ECO:0000256" key="2">
    <source>
        <dbReference type="ARBA" id="ARBA00022448"/>
    </source>
</evidence>
<dbReference type="PANTHER" id="PTHR42711">
    <property type="entry name" value="ABC TRANSPORTER ATP-BINDING PROTEIN"/>
    <property type="match status" value="1"/>
</dbReference>
<dbReference type="InterPro" id="IPR003439">
    <property type="entry name" value="ABC_transporter-like_ATP-bd"/>
</dbReference>
<feature type="domain" description="ABC transporter" evidence="6">
    <location>
        <begin position="21"/>
        <end position="54"/>
    </location>
</feature>
<dbReference type="InterPro" id="IPR050763">
    <property type="entry name" value="ABC_transporter_ATP-binding"/>
</dbReference>
<protein>
    <submittedName>
        <fullName evidence="7">ATP-binding cassette domain-containing protein</fullName>
    </submittedName>
</protein>
<feature type="non-terminal residue" evidence="7">
    <location>
        <position position="63"/>
    </location>
</feature>
<evidence type="ECO:0000256" key="4">
    <source>
        <dbReference type="ARBA" id="ARBA00022840"/>
    </source>
</evidence>
<keyword evidence="8" id="KW-1185">Reference proteome</keyword>
<comment type="subcellular location">
    <subcellularLocation>
        <location evidence="1">Cell membrane</location>
        <topology evidence="1">Peripheral membrane protein</topology>
    </subcellularLocation>
</comment>
<keyword evidence="3" id="KW-0547">Nucleotide-binding</keyword>
<reference evidence="8" key="1">
    <citation type="journal article" date="2019" name="Int. J. Syst. Evol. Microbiol.">
        <title>The Global Catalogue of Microorganisms (GCM) 10K type strain sequencing project: providing services to taxonomists for standard genome sequencing and annotation.</title>
        <authorList>
            <consortium name="The Broad Institute Genomics Platform"/>
            <consortium name="The Broad Institute Genome Sequencing Center for Infectious Disease"/>
            <person name="Wu L."/>
            <person name="Ma J."/>
        </authorList>
    </citation>
    <scope>NUCLEOTIDE SEQUENCE [LARGE SCALE GENOMIC DNA]</scope>
    <source>
        <strain evidence="8">JCM 31486</strain>
    </source>
</reference>
<evidence type="ECO:0000256" key="5">
    <source>
        <dbReference type="ARBA" id="ARBA00023251"/>
    </source>
</evidence>
<name>A0ABW3MJM2_9PSEU</name>
<keyword evidence="5" id="KW-0046">Antibiotic resistance</keyword>
<dbReference type="Gene3D" id="3.40.50.300">
    <property type="entry name" value="P-loop containing nucleotide triphosphate hydrolases"/>
    <property type="match status" value="1"/>
</dbReference>
<keyword evidence="4 7" id="KW-0067">ATP-binding</keyword>
<proteinExistence type="predicted"/>
<evidence type="ECO:0000313" key="7">
    <source>
        <dbReference type="EMBL" id="MFD1049864.1"/>
    </source>
</evidence>
<gene>
    <name evidence="7" type="ORF">ACFQ1S_32185</name>
</gene>
<evidence type="ECO:0000256" key="3">
    <source>
        <dbReference type="ARBA" id="ARBA00022741"/>
    </source>
</evidence>
<dbReference type="SUPFAM" id="SSF52540">
    <property type="entry name" value="P-loop containing nucleoside triphosphate hydrolases"/>
    <property type="match status" value="1"/>
</dbReference>